<proteinExistence type="predicted"/>
<accession>A0ABP5BLM0</accession>
<keyword evidence="2" id="KW-1185">Reference proteome</keyword>
<reference evidence="2" key="1">
    <citation type="journal article" date="2019" name="Int. J. Syst. Evol. Microbiol.">
        <title>The Global Catalogue of Microorganisms (GCM) 10K type strain sequencing project: providing services to taxonomists for standard genome sequencing and annotation.</title>
        <authorList>
            <consortium name="The Broad Institute Genomics Platform"/>
            <consortium name="The Broad Institute Genome Sequencing Center for Infectious Disease"/>
            <person name="Wu L."/>
            <person name="Ma J."/>
        </authorList>
    </citation>
    <scope>NUCLEOTIDE SEQUENCE [LARGE SCALE GENOMIC DNA]</scope>
    <source>
        <strain evidence="2">JCM 14545</strain>
    </source>
</reference>
<gene>
    <name evidence="1" type="ORF">GCM10009754_13000</name>
</gene>
<organism evidence="1 2">
    <name type="scientific">Amycolatopsis minnesotensis</name>
    <dbReference type="NCBI Taxonomy" id="337894"/>
    <lineage>
        <taxon>Bacteria</taxon>
        <taxon>Bacillati</taxon>
        <taxon>Actinomycetota</taxon>
        <taxon>Actinomycetes</taxon>
        <taxon>Pseudonocardiales</taxon>
        <taxon>Pseudonocardiaceae</taxon>
        <taxon>Amycolatopsis</taxon>
    </lineage>
</organism>
<evidence type="ECO:0000313" key="2">
    <source>
        <dbReference type="Proteomes" id="UP001501116"/>
    </source>
</evidence>
<dbReference type="EMBL" id="BAAANN010000004">
    <property type="protein sequence ID" value="GAA1946431.1"/>
    <property type="molecule type" value="Genomic_DNA"/>
</dbReference>
<dbReference type="Proteomes" id="UP001501116">
    <property type="component" value="Unassembled WGS sequence"/>
</dbReference>
<sequence>MAGRRGGRELTPGQWARRHGAALHLPGDGSAPSFGYFPNAKQRTTFAHLTEQAPPYDHALELRVGGHAVLAFEYRPAGEDGTPGTSRSHMVQVWTPPVPALTFDTGLKSMLGSIRTDAAAYEAPGTVRTGHPEFDARFTVYCEHPGFARGVLGAPLLRRLLDDPRTPGSFALLNSVALTKGDRKLVPAEIPDRAGFLIDFVNALPPHTWRYRR</sequence>
<evidence type="ECO:0000313" key="1">
    <source>
        <dbReference type="EMBL" id="GAA1946431.1"/>
    </source>
</evidence>
<dbReference type="RefSeq" id="WP_344414505.1">
    <property type="nucleotide sequence ID" value="NZ_BAAANN010000004.1"/>
</dbReference>
<name>A0ABP5BLM0_9PSEU</name>
<comment type="caution">
    <text evidence="1">The sequence shown here is derived from an EMBL/GenBank/DDBJ whole genome shotgun (WGS) entry which is preliminary data.</text>
</comment>
<protein>
    <submittedName>
        <fullName evidence="1">Uncharacterized protein</fullName>
    </submittedName>
</protein>